<feature type="transmembrane region" description="Helical" evidence="10">
    <location>
        <begin position="286"/>
        <end position="305"/>
    </location>
</feature>
<keyword evidence="4 10" id="KW-0812">Transmembrane</keyword>
<keyword evidence="8 10" id="KW-0472">Membrane</keyword>
<sequence length="880" mass="98181">MTDRRKVPPSLEEKPSIEDASLSRGRRSSVATDKEARQGMLASDAGMAFVSEVDDKNITATAAQLDLPQARQIIQDAVSKYQLDPNAPSGLLERAQDAINNNNLTSDAAQQIIDEIKIEAALLEETPFPEVRNVAPSTDDPSLPVSTFRAWFIGIVWTIIGTGVNIFFQARLPGISINTFVGQVLALPAGRFLATVLPTHVFKLFGYSFSLNPGPFNAKEHLLITIMGNVTYGGQVGVYVTDLIATLRIKRFYGLGGRFSDAGFQLLMTISTQMLGLGLSGMTRRFLVYPPMMIWPTSLASLALNNVFHDTSNPIANGWKMGRYRFFLIVFVLYGLYFVFPDAVASFLGTFNWMTWIKPDSVNLAALTGSVSGLGLNPWTTFDYNVASLLRDPIITPLFSVINQFAGQLILGMIIPALWYTNTWNTGYLPINDNGVFDRFGKPYNISRVMDPKTQTLNVTAYEAYSPTYLSAGNGIQYGFFFAMYTALIVHVALYYHKELAEGFRSMWKSASGREGFTDLHNRLMRPYKEVPEWWYLTILLFSLATGIAFNEHYETGYPVWALFVALAMSAVFVIPCGMVYAVTNTEVTMNVLAELIGGYLLPGKPIAVMLFKSYGFVSTAQAIGYAADLKIGHYAHIGPRHLFFAQMVASFVACFVGVGVLSWQITNLSDFCEPNQVNRFTCPGYRTYYTASVIWGAIGPEQVQFEVDIILLLVELMHQFPKICKHRRVYSAGRIYHALTYFFLIGAVVPIPLWYLAKKRGGSFWKYINVPVFLAGSLNWSPYNMSYAFPMLYVALFVNGYLRRFYFPWWSKYHWVLATSLAASIAVFGVIWFFAILYKNSQPEWWGNSVVNAGCDGQGCARLTVPTEGFGPAPGQFQA</sequence>
<evidence type="ECO:0000256" key="8">
    <source>
        <dbReference type="ARBA" id="ARBA00023136"/>
    </source>
</evidence>
<evidence type="ECO:0000256" key="10">
    <source>
        <dbReference type="SAM" id="Phobius"/>
    </source>
</evidence>
<organism evidence="11 12">
    <name type="scientific">Puccinia graminis f. sp. tritici</name>
    <dbReference type="NCBI Taxonomy" id="56615"/>
    <lineage>
        <taxon>Eukaryota</taxon>
        <taxon>Fungi</taxon>
        <taxon>Dikarya</taxon>
        <taxon>Basidiomycota</taxon>
        <taxon>Pucciniomycotina</taxon>
        <taxon>Pucciniomycetes</taxon>
        <taxon>Pucciniales</taxon>
        <taxon>Pucciniaceae</taxon>
        <taxon>Puccinia</taxon>
    </lineage>
</organism>
<evidence type="ECO:0008006" key="13">
    <source>
        <dbReference type="Google" id="ProtNLM"/>
    </source>
</evidence>
<feature type="transmembrane region" description="Helical" evidence="10">
    <location>
        <begin position="476"/>
        <end position="496"/>
    </location>
</feature>
<feature type="transmembrane region" description="Helical" evidence="10">
    <location>
        <begin position="534"/>
        <end position="554"/>
    </location>
</feature>
<feature type="transmembrane region" description="Helical" evidence="10">
    <location>
        <begin position="816"/>
        <end position="839"/>
    </location>
</feature>
<keyword evidence="7 10" id="KW-1133">Transmembrane helix</keyword>
<feature type="transmembrane region" description="Helical" evidence="10">
    <location>
        <begin position="361"/>
        <end position="382"/>
    </location>
</feature>
<dbReference type="InterPro" id="IPR004648">
    <property type="entry name" value="Oligpept_transpt"/>
</dbReference>
<feature type="transmembrane region" description="Helical" evidence="10">
    <location>
        <begin position="394"/>
        <end position="420"/>
    </location>
</feature>
<feature type="transmembrane region" description="Helical" evidence="10">
    <location>
        <begin position="643"/>
        <end position="666"/>
    </location>
</feature>
<keyword evidence="5" id="KW-0571">Peptide transport</keyword>
<keyword evidence="6" id="KW-0653">Protein transport</keyword>
<feature type="transmembrane region" description="Helical" evidence="10">
    <location>
        <begin position="222"/>
        <end position="241"/>
    </location>
</feature>
<proteinExistence type="inferred from homology"/>
<evidence type="ECO:0000256" key="2">
    <source>
        <dbReference type="ARBA" id="ARBA00008807"/>
    </source>
</evidence>
<evidence type="ECO:0000313" key="12">
    <source>
        <dbReference type="Proteomes" id="UP000325313"/>
    </source>
</evidence>
<keyword evidence="3" id="KW-0813">Transport</keyword>
<dbReference type="GO" id="GO:0015031">
    <property type="term" value="P:protein transport"/>
    <property type="evidence" value="ECO:0007669"/>
    <property type="project" value="UniProtKB-KW"/>
</dbReference>
<comment type="subcellular location">
    <subcellularLocation>
        <location evidence="1">Membrane</location>
        <topology evidence="1">Multi-pass membrane protein</topology>
    </subcellularLocation>
</comment>
<dbReference type="Proteomes" id="UP000325313">
    <property type="component" value="Unassembled WGS sequence"/>
</dbReference>
<comment type="caution">
    <text evidence="11">The sequence shown here is derived from an EMBL/GenBank/DDBJ whole genome shotgun (WGS) entry which is preliminary data.</text>
</comment>
<feature type="transmembrane region" description="Helical" evidence="10">
    <location>
        <begin position="326"/>
        <end position="349"/>
    </location>
</feature>
<feature type="region of interest" description="Disordered" evidence="9">
    <location>
        <begin position="1"/>
        <end position="35"/>
    </location>
</feature>
<dbReference type="InterPro" id="IPR004813">
    <property type="entry name" value="OPT"/>
</dbReference>
<evidence type="ECO:0000313" key="11">
    <source>
        <dbReference type="EMBL" id="KAA1088310.1"/>
    </source>
</evidence>
<evidence type="ECO:0000256" key="6">
    <source>
        <dbReference type="ARBA" id="ARBA00022927"/>
    </source>
</evidence>
<evidence type="ECO:0000256" key="5">
    <source>
        <dbReference type="ARBA" id="ARBA00022856"/>
    </source>
</evidence>
<feature type="transmembrane region" description="Helical" evidence="10">
    <location>
        <begin position="180"/>
        <end position="202"/>
    </location>
</feature>
<name>A0A5B0NJG3_PUCGR</name>
<accession>A0A5B0NJG3</accession>
<feature type="transmembrane region" description="Helical" evidence="10">
    <location>
        <begin position="560"/>
        <end position="583"/>
    </location>
</feature>
<dbReference type="Pfam" id="PF03169">
    <property type="entry name" value="OPT"/>
    <property type="match status" value="1"/>
</dbReference>
<evidence type="ECO:0000256" key="3">
    <source>
        <dbReference type="ARBA" id="ARBA00022448"/>
    </source>
</evidence>
<gene>
    <name evidence="11" type="ORF">PGTUg99_011268</name>
</gene>
<feature type="transmembrane region" description="Helical" evidence="10">
    <location>
        <begin position="736"/>
        <end position="758"/>
    </location>
</feature>
<dbReference type="GO" id="GO:0016020">
    <property type="term" value="C:membrane"/>
    <property type="evidence" value="ECO:0007669"/>
    <property type="project" value="UniProtKB-SubCell"/>
</dbReference>
<evidence type="ECO:0000256" key="4">
    <source>
        <dbReference type="ARBA" id="ARBA00022692"/>
    </source>
</evidence>
<comment type="similarity">
    <text evidence="2">Belongs to the oligopeptide OPT transporter family.</text>
</comment>
<feature type="transmembrane region" description="Helical" evidence="10">
    <location>
        <begin position="262"/>
        <end position="280"/>
    </location>
</feature>
<dbReference type="GO" id="GO:0035673">
    <property type="term" value="F:oligopeptide transmembrane transporter activity"/>
    <property type="evidence" value="ECO:0007669"/>
    <property type="project" value="InterPro"/>
</dbReference>
<dbReference type="NCBIfam" id="TIGR00727">
    <property type="entry name" value="ISP4_OPT"/>
    <property type="match status" value="1"/>
</dbReference>
<evidence type="ECO:0000256" key="9">
    <source>
        <dbReference type="SAM" id="MobiDB-lite"/>
    </source>
</evidence>
<feature type="transmembrane region" description="Helical" evidence="10">
    <location>
        <begin position="148"/>
        <end position="168"/>
    </location>
</feature>
<evidence type="ECO:0000256" key="1">
    <source>
        <dbReference type="ARBA" id="ARBA00004141"/>
    </source>
</evidence>
<reference evidence="11 12" key="1">
    <citation type="submission" date="2019-05" db="EMBL/GenBank/DDBJ databases">
        <title>Emergence of the Ug99 lineage of the wheat stem rust pathogen through somatic hybridization.</title>
        <authorList>
            <person name="Li F."/>
            <person name="Upadhyaya N.M."/>
            <person name="Sperschneider J."/>
            <person name="Matny O."/>
            <person name="Nguyen-Phuc H."/>
            <person name="Mago R."/>
            <person name="Raley C."/>
            <person name="Miller M.E."/>
            <person name="Silverstein K.A.T."/>
            <person name="Henningsen E."/>
            <person name="Hirsch C.D."/>
            <person name="Visser B."/>
            <person name="Pretorius Z.A."/>
            <person name="Steffenson B.J."/>
            <person name="Schwessinger B."/>
            <person name="Dodds P.N."/>
            <person name="Figueroa M."/>
        </authorList>
    </citation>
    <scope>NUCLEOTIDE SEQUENCE [LARGE SCALE GENOMIC DNA]</scope>
    <source>
        <strain evidence="11 12">Ug99</strain>
    </source>
</reference>
<evidence type="ECO:0000256" key="7">
    <source>
        <dbReference type="ARBA" id="ARBA00022989"/>
    </source>
</evidence>
<feature type="compositionally biased region" description="Basic and acidic residues" evidence="9">
    <location>
        <begin position="1"/>
        <end position="17"/>
    </location>
</feature>
<protein>
    <recommendedName>
        <fullName evidence="13">OPT family small oligopeptide transporter</fullName>
    </recommendedName>
</protein>
<dbReference type="EMBL" id="VDEP01000406">
    <property type="protein sequence ID" value="KAA1088310.1"/>
    <property type="molecule type" value="Genomic_DNA"/>
</dbReference>
<dbReference type="AlphaFoldDB" id="A0A5B0NJG3"/>
<feature type="transmembrane region" description="Helical" evidence="10">
    <location>
        <begin position="788"/>
        <end position="804"/>
    </location>
</feature>
<dbReference type="PANTHER" id="PTHR22601">
    <property type="entry name" value="ISP4 LIKE PROTEIN"/>
    <property type="match status" value="1"/>
</dbReference>
<dbReference type="NCBIfam" id="TIGR00728">
    <property type="entry name" value="OPT_sfam"/>
    <property type="match status" value="1"/>
</dbReference>